<keyword evidence="3 6" id="KW-0238">DNA-binding</keyword>
<dbReference type="GO" id="GO:0003700">
    <property type="term" value="F:DNA-binding transcription factor activity"/>
    <property type="evidence" value="ECO:0007669"/>
    <property type="project" value="InterPro"/>
</dbReference>
<name>A0A1G9GDJ8_9HYPH</name>
<keyword evidence="4" id="KW-0804">Transcription</keyword>
<reference evidence="7" key="1">
    <citation type="submission" date="2016-10" db="EMBL/GenBank/DDBJ databases">
        <authorList>
            <person name="Varghese N."/>
            <person name="Submissions S."/>
        </authorList>
    </citation>
    <scope>NUCLEOTIDE SEQUENCE [LARGE SCALE GENOMIC DNA]</scope>
    <source>
        <strain evidence="7">CGMCC 1.11022</strain>
    </source>
</reference>
<dbReference type="AlphaFoldDB" id="A0A1G9GDJ8"/>
<dbReference type="InterPro" id="IPR058163">
    <property type="entry name" value="LysR-type_TF_proteobact-type"/>
</dbReference>
<proteinExistence type="inferred from homology"/>
<evidence type="ECO:0000256" key="4">
    <source>
        <dbReference type="ARBA" id="ARBA00023163"/>
    </source>
</evidence>
<dbReference type="Gene3D" id="3.40.190.290">
    <property type="match status" value="1"/>
</dbReference>
<evidence type="ECO:0000256" key="3">
    <source>
        <dbReference type="ARBA" id="ARBA00023125"/>
    </source>
</evidence>
<dbReference type="Gene3D" id="1.10.10.10">
    <property type="entry name" value="Winged helix-like DNA-binding domain superfamily/Winged helix DNA-binding domain"/>
    <property type="match status" value="1"/>
</dbReference>
<evidence type="ECO:0000256" key="1">
    <source>
        <dbReference type="ARBA" id="ARBA00009437"/>
    </source>
</evidence>
<feature type="domain" description="HTH lysR-type" evidence="5">
    <location>
        <begin position="6"/>
        <end position="63"/>
    </location>
</feature>
<evidence type="ECO:0000259" key="5">
    <source>
        <dbReference type="PROSITE" id="PS50931"/>
    </source>
</evidence>
<dbReference type="GO" id="GO:0003677">
    <property type="term" value="F:DNA binding"/>
    <property type="evidence" value="ECO:0007669"/>
    <property type="project" value="UniProtKB-KW"/>
</dbReference>
<accession>A0A1G9GDJ8</accession>
<dbReference type="InterPro" id="IPR036388">
    <property type="entry name" value="WH-like_DNA-bd_sf"/>
</dbReference>
<dbReference type="SUPFAM" id="SSF53850">
    <property type="entry name" value="Periplasmic binding protein-like II"/>
    <property type="match status" value="1"/>
</dbReference>
<organism evidence="6 7">
    <name type="scientific">Mesorhizobium muleiense</name>
    <dbReference type="NCBI Taxonomy" id="1004279"/>
    <lineage>
        <taxon>Bacteria</taxon>
        <taxon>Pseudomonadati</taxon>
        <taxon>Pseudomonadota</taxon>
        <taxon>Alphaproteobacteria</taxon>
        <taxon>Hyphomicrobiales</taxon>
        <taxon>Phyllobacteriaceae</taxon>
        <taxon>Mesorhizobium</taxon>
    </lineage>
</organism>
<keyword evidence="7" id="KW-1185">Reference proteome</keyword>
<dbReference type="CDD" id="cd08422">
    <property type="entry name" value="PBP2_CrgA_like"/>
    <property type="match status" value="1"/>
</dbReference>
<dbReference type="PANTHER" id="PTHR30537">
    <property type="entry name" value="HTH-TYPE TRANSCRIPTIONAL REGULATOR"/>
    <property type="match status" value="1"/>
</dbReference>
<evidence type="ECO:0000256" key="2">
    <source>
        <dbReference type="ARBA" id="ARBA00023015"/>
    </source>
</evidence>
<keyword evidence="2" id="KW-0805">Transcription regulation</keyword>
<dbReference type="Pfam" id="PF03466">
    <property type="entry name" value="LysR_substrate"/>
    <property type="match status" value="1"/>
</dbReference>
<dbReference type="Proteomes" id="UP000198894">
    <property type="component" value="Unassembled WGS sequence"/>
</dbReference>
<dbReference type="EMBL" id="FNEE01000024">
    <property type="protein sequence ID" value="SDK98645.1"/>
    <property type="molecule type" value="Genomic_DNA"/>
</dbReference>
<dbReference type="FunFam" id="1.10.10.10:FF:000001">
    <property type="entry name" value="LysR family transcriptional regulator"/>
    <property type="match status" value="1"/>
</dbReference>
<dbReference type="Pfam" id="PF00126">
    <property type="entry name" value="HTH_1"/>
    <property type="match status" value="1"/>
</dbReference>
<dbReference type="InterPro" id="IPR005119">
    <property type="entry name" value="LysR_subst-bd"/>
</dbReference>
<dbReference type="InterPro" id="IPR036390">
    <property type="entry name" value="WH_DNA-bd_sf"/>
</dbReference>
<sequence length="297" mass="32166">MTTILEKTAGLVAFVRTVDAGSFHAASRLVGSSPSAVSKSVARLERRLGVRLIQRSTRRLALTSEGLAYYERVAPLLRALDDAEDTVQMADTARGLLRVTASVELGRGLIAAWAQAFLAQHDEVKLELSVTDRHADLIREGYDVAVRMGALSDTALIARKIANLPIVLVASPTYVERRGRPASIEDLQSHDFVRYQMAGRPYPVTLADGTVIVPNGRLDTDDGGAIRQAALAGAGIAHLMQFAVQDDLDASRLVRILPAVAMPTMPVHIVHAYGRQLPVRARLFADFLANQMAALTR</sequence>
<protein>
    <submittedName>
        <fullName evidence="6">DNA-binding transcriptional regulator, LysR family</fullName>
    </submittedName>
</protein>
<dbReference type="PANTHER" id="PTHR30537:SF5">
    <property type="entry name" value="HTH-TYPE TRANSCRIPTIONAL ACTIVATOR TTDR-RELATED"/>
    <property type="match status" value="1"/>
</dbReference>
<dbReference type="RefSeq" id="WP_091599342.1">
    <property type="nucleotide sequence ID" value="NZ_FNEE01000024.1"/>
</dbReference>
<comment type="similarity">
    <text evidence="1">Belongs to the LysR transcriptional regulatory family.</text>
</comment>
<evidence type="ECO:0000313" key="6">
    <source>
        <dbReference type="EMBL" id="SDK98645.1"/>
    </source>
</evidence>
<dbReference type="PROSITE" id="PS50931">
    <property type="entry name" value="HTH_LYSR"/>
    <property type="match status" value="1"/>
</dbReference>
<gene>
    <name evidence="6" type="ORF">SAMN05428953_12456</name>
</gene>
<dbReference type="SUPFAM" id="SSF46785">
    <property type="entry name" value="Winged helix' DNA-binding domain"/>
    <property type="match status" value="1"/>
</dbReference>
<evidence type="ECO:0000313" key="7">
    <source>
        <dbReference type="Proteomes" id="UP000198894"/>
    </source>
</evidence>
<dbReference type="InterPro" id="IPR000847">
    <property type="entry name" value="LysR_HTH_N"/>
</dbReference>